<dbReference type="PROSITE" id="PS51379">
    <property type="entry name" value="4FE4S_FER_2"/>
    <property type="match status" value="2"/>
</dbReference>
<evidence type="ECO:0000256" key="5">
    <source>
        <dbReference type="SAM" id="MobiDB-lite"/>
    </source>
</evidence>
<evidence type="ECO:0000256" key="2">
    <source>
        <dbReference type="ARBA" id="ARBA00022723"/>
    </source>
</evidence>
<dbReference type="EMBL" id="DVLX01000100">
    <property type="protein sequence ID" value="HIU00269.1"/>
    <property type="molecule type" value="Genomic_DNA"/>
</dbReference>
<dbReference type="PANTHER" id="PTHR43687">
    <property type="entry name" value="ADENYLYLSULFATE REDUCTASE, BETA SUBUNIT"/>
    <property type="match status" value="1"/>
</dbReference>
<proteinExistence type="predicted"/>
<protein>
    <submittedName>
        <fullName evidence="7">4Fe-4S binding protein</fullName>
    </submittedName>
</protein>
<dbReference type="Gene3D" id="3.30.70.20">
    <property type="match status" value="1"/>
</dbReference>
<name>A0A9D1HE67_9FIRM</name>
<dbReference type="InterPro" id="IPR050572">
    <property type="entry name" value="Fe-S_Ferredoxin"/>
</dbReference>
<dbReference type="GO" id="GO:0051539">
    <property type="term" value="F:4 iron, 4 sulfur cluster binding"/>
    <property type="evidence" value="ECO:0007669"/>
    <property type="project" value="UniProtKB-KW"/>
</dbReference>
<evidence type="ECO:0000259" key="6">
    <source>
        <dbReference type="PROSITE" id="PS51379"/>
    </source>
</evidence>
<feature type="domain" description="4Fe-4S ferredoxin-type" evidence="6">
    <location>
        <begin position="34"/>
        <end position="63"/>
    </location>
</feature>
<dbReference type="InterPro" id="IPR017896">
    <property type="entry name" value="4Fe4S_Fe-S-bd"/>
</dbReference>
<evidence type="ECO:0000313" key="7">
    <source>
        <dbReference type="EMBL" id="HIU00269.1"/>
    </source>
</evidence>
<dbReference type="PROSITE" id="PS00198">
    <property type="entry name" value="4FE4S_FER_1"/>
    <property type="match status" value="1"/>
</dbReference>
<keyword evidence="4" id="KW-0411">Iron-sulfur</keyword>
<feature type="non-terminal residue" evidence="7">
    <location>
        <position position="162"/>
    </location>
</feature>
<feature type="region of interest" description="Disordered" evidence="5">
    <location>
        <begin position="107"/>
        <end position="162"/>
    </location>
</feature>
<comment type="caution">
    <text evidence="7">The sequence shown here is derived from an EMBL/GenBank/DDBJ whole genome shotgun (WGS) entry which is preliminary data.</text>
</comment>
<dbReference type="InterPro" id="IPR017900">
    <property type="entry name" value="4Fe4S_Fe_S_CS"/>
</dbReference>
<evidence type="ECO:0000313" key="8">
    <source>
        <dbReference type="Proteomes" id="UP000824159"/>
    </source>
</evidence>
<keyword evidence="3" id="KW-0408">Iron</keyword>
<dbReference type="SUPFAM" id="SSF54862">
    <property type="entry name" value="4Fe-4S ferredoxins"/>
    <property type="match status" value="1"/>
</dbReference>
<evidence type="ECO:0000256" key="4">
    <source>
        <dbReference type="ARBA" id="ARBA00023014"/>
    </source>
</evidence>
<dbReference type="GO" id="GO:0046872">
    <property type="term" value="F:metal ion binding"/>
    <property type="evidence" value="ECO:0007669"/>
    <property type="project" value="UniProtKB-KW"/>
</dbReference>
<evidence type="ECO:0000256" key="3">
    <source>
        <dbReference type="ARBA" id="ARBA00023004"/>
    </source>
</evidence>
<keyword evidence="2" id="KW-0479">Metal-binding</keyword>
<dbReference type="AlphaFoldDB" id="A0A9D1HE67"/>
<keyword evidence="1" id="KW-0004">4Fe-4S</keyword>
<dbReference type="Pfam" id="PF13187">
    <property type="entry name" value="Fer4_9"/>
    <property type="match status" value="1"/>
</dbReference>
<accession>A0A9D1HE67</accession>
<reference evidence="7" key="1">
    <citation type="submission" date="2020-10" db="EMBL/GenBank/DDBJ databases">
        <authorList>
            <person name="Gilroy R."/>
        </authorList>
    </citation>
    <scope>NUCLEOTIDE SEQUENCE</scope>
    <source>
        <strain evidence="7">CHK176-22527</strain>
    </source>
</reference>
<feature type="compositionally biased region" description="Acidic residues" evidence="5">
    <location>
        <begin position="113"/>
        <end position="162"/>
    </location>
</feature>
<organism evidence="7 8">
    <name type="scientific">Candidatus Allocopromorpha excrementavium</name>
    <dbReference type="NCBI Taxonomy" id="2840741"/>
    <lineage>
        <taxon>Bacteria</taxon>
        <taxon>Bacillati</taxon>
        <taxon>Bacillota</taxon>
        <taxon>Clostridia</taxon>
        <taxon>Eubacteriales</taxon>
        <taxon>Eubacteriaceae</taxon>
        <taxon>Eubacteriaceae incertae sedis</taxon>
        <taxon>Candidatus Allocopromorpha</taxon>
    </lineage>
</organism>
<gene>
    <name evidence="7" type="ORF">IAD12_08535</name>
</gene>
<sequence length="162" mass="17810">MTFCKIGKTLLKNAFGKKSSEQKKSEDRSENFRGSIDINAEICTLCGECEEKCVSGAIIISEDEETWEVNRMQCVLCGECIDICPENCLVMSENVIGAEFTAVSDVFNIGEKPEDETEVSEEEELQAEESDSQTDKSDEDADSEGADTETVASEDESTDSDE</sequence>
<evidence type="ECO:0000256" key="1">
    <source>
        <dbReference type="ARBA" id="ARBA00022485"/>
    </source>
</evidence>
<dbReference type="PANTHER" id="PTHR43687:SF1">
    <property type="entry name" value="FERREDOXIN III"/>
    <property type="match status" value="1"/>
</dbReference>
<feature type="domain" description="4Fe-4S ferredoxin-type" evidence="6">
    <location>
        <begin position="65"/>
        <end position="94"/>
    </location>
</feature>
<reference evidence="7" key="2">
    <citation type="journal article" date="2021" name="PeerJ">
        <title>Extensive microbial diversity within the chicken gut microbiome revealed by metagenomics and culture.</title>
        <authorList>
            <person name="Gilroy R."/>
            <person name="Ravi A."/>
            <person name="Getino M."/>
            <person name="Pursley I."/>
            <person name="Horton D.L."/>
            <person name="Alikhan N.F."/>
            <person name="Baker D."/>
            <person name="Gharbi K."/>
            <person name="Hall N."/>
            <person name="Watson M."/>
            <person name="Adriaenssens E.M."/>
            <person name="Foster-Nyarko E."/>
            <person name="Jarju S."/>
            <person name="Secka A."/>
            <person name="Antonio M."/>
            <person name="Oren A."/>
            <person name="Chaudhuri R.R."/>
            <person name="La Ragione R."/>
            <person name="Hildebrand F."/>
            <person name="Pallen M.J."/>
        </authorList>
    </citation>
    <scope>NUCLEOTIDE SEQUENCE</scope>
    <source>
        <strain evidence="7">CHK176-22527</strain>
    </source>
</reference>
<dbReference type="Proteomes" id="UP000824159">
    <property type="component" value="Unassembled WGS sequence"/>
</dbReference>